<dbReference type="RefSeq" id="WP_260413189.1">
    <property type="nucleotide sequence ID" value="NZ_JACHJC010000001.1"/>
</dbReference>
<sequence>MDIALPTPGCARETAGARDARKCREKCFLSFPVNSAIALFTIRIRFGSIAIASRRQDSKPKEAERMFVLPVARLRVTFYSIATLAVAGVATDAPVWSIAASLFLCVAIPLAVAFQSPEHLRALFVPSRAADEAAHTRKEIRHAQFH</sequence>
<evidence type="ECO:0000313" key="2">
    <source>
        <dbReference type="EMBL" id="MBB5115996.1"/>
    </source>
</evidence>
<reference evidence="2 3" key="1">
    <citation type="submission" date="2020-08" db="EMBL/GenBank/DDBJ databases">
        <title>Sequencing the genomes of 1000 actinobacteria strains.</title>
        <authorList>
            <person name="Klenk H.-P."/>
        </authorList>
    </citation>
    <scope>NUCLEOTIDE SEQUENCE [LARGE SCALE GENOMIC DNA]</scope>
    <source>
        <strain evidence="2 3">DSM 43036</strain>
    </source>
</reference>
<proteinExistence type="predicted"/>
<dbReference type="GeneID" id="300297013"/>
<dbReference type="Proteomes" id="UP000618986">
    <property type="component" value="Unassembled WGS sequence"/>
</dbReference>
<keyword evidence="1" id="KW-0472">Membrane</keyword>
<feature type="transmembrane region" description="Helical" evidence="1">
    <location>
        <begin position="67"/>
        <end position="89"/>
    </location>
</feature>
<dbReference type="EMBL" id="JACHJC010000001">
    <property type="protein sequence ID" value="MBB5115996.1"/>
    <property type="molecule type" value="Genomic_DNA"/>
</dbReference>
<name>A0ABR6MKU2_MICEC</name>
<protein>
    <submittedName>
        <fullName evidence="2">Uncharacterized protein</fullName>
    </submittedName>
</protein>
<comment type="caution">
    <text evidence="2">The sequence shown here is derived from an EMBL/GenBank/DDBJ whole genome shotgun (WGS) entry which is preliminary data.</text>
</comment>
<accession>A0ABR6MKU2</accession>
<feature type="transmembrane region" description="Helical" evidence="1">
    <location>
        <begin position="95"/>
        <end position="114"/>
    </location>
</feature>
<evidence type="ECO:0000256" key="1">
    <source>
        <dbReference type="SAM" id="Phobius"/>
    </source>
</evidence>
<organism evidence="2 3">
    <name type="scientific">Micromonospora echinospora</name>
    <name type="common">Micromonospora purpurea</name>
    <dbReference type="NCBI Taxonomy" id="1877"/>
    <lineage>
        <taxon>Bacteria</taxon>
        <taxon>Bacillati</taxon>
        <taxon>Actinomycetota</taxon>
        <taxon>Actinomycetes</taxon>
        <taxon>Micromonosporales</taxon>
        <taxon>Micromonosporaceae</taxon>
        <taxon>Micromonospora</taxon>
    </lineage>
</organism>
<keyword evidence="3" id="KW-1185">Reference proteome</keyword>
<evidence type="ECO:0000313" key="3">
    <source>
        <dbReference type="Proteomes" id="UP000618986"/>
    </source>
</evidence>
<keyword evidence="1" id="KW-1133">Transmembrane helix</keyword>
<gene>
    <name evidence="2" type="ORF">FHU28_005835</name>
</gene>
<keyword evidence="1" id="KW-0812">Transmembrane</keyword>